<protein>
    <submittedName>
        <fullName evidence="2">Uncharacterized protein</fullName>
    </submittedName>
</protein>
<evidence type="ECO:0000313" key="2">
    <source>
        <dbReference type="EMBL" id="KAK8396128.1"/>
    </source>
</evidence>
<name>A0AAW0U9T7_SCYPA</name>
<dbReference type="AlphaFoldDB" id="A0AAW0U9T7"/>
<evidence type="ECO:0000313" key="3">
    <source>
        <dbReference type="Proteomes" id="UP001487740"/>
    </source>
</evidence>
<proteinExistence type="predicted"/>
<reference evidence="2 3" key="1">
    <citation type="submission" date="2023-03" db="EMBL/GenBank/DDBJ databases">
        <title>High-quality genome of Scylla paramamosain provides insights in environmental adaptation.</title>
        <authorList>
            <person name="Zhang L."/>
        </authorList>
    </citation>
    <scope>NUCLEOTIDE SEQUENCE [LARGE SCALE GENOMIC DNA]</scope>
    <source>
        <strain evidence="2">LZ_2023a</strain>
        <tissue evidence="2">Muscle</tissue>
    </source>
</reference>
<keyword evidence="3" id="KW-1185">Reference proteome</keyword>
<feature type="region of interest" description="Disordered" evidence="1">
    <location>
        <begin position="1"/>
        <end position="20"/>
    </location>
</feature>
<comment type="caution">
    <text evidence="2">The sequence shown here is derived from an EMBL/GenBank/DDBJ whole genome shotgun (WGS) entry which is preliminary data.</text>
</comment>
<dbReference type="Proteomes" id="UP001487740">
    <property type="component" value="Unassembled WGS sequence"/>
</dbReference>
<organism evidence="2 3">
    <name type="scientific">Scylla paramamosain</name>
    <name type="common">Mud crab</name>
    <dbReference type="NCBI Taxonomy" id="85552"/>
    <lineage>
        <taxon>Eukaryota</taxon>
        <taxon>Metazoa</taxon>
        <taxon>Ecdysozoa</taxon>
        <taxon>Arthropoda</taxon>
        <taxon>Crustacea</taxon>
        <taxon>Multicrustacea</taxon>
        <taxon>Malacostraca</taxon>
        <taxon>Eumalacostraca</taxon>
        <taxon>Eucarida</taxon>
        <taxon>Decapoda</taxon>
        <taxon>Pleocyemata</taxon>
        <taxon>Brachyura</taxon>
        <taxon>Eubrachyura</taxon>
        <taxon>Portunoidea</taxon>
        <taxon>Portunidae</taxon>
        <taxon>Portuninae</taxon>
        <taxon>Scylla</taxon>
    </lineage>
</organism>
<evidence type="ECO:0000256" key="1">
    <source>
        <dbReference type="SAM" id="MobiDB-lite"/>
    </source>
</evidence>
<dbReference type="EMBL" id="JARAKH010000016">
    <property type="protein sequence ID" value="KAK8396128.1"/>
    <property type="molecule type" value="Genomic_DNA"/>
</dbReference>
<accession>A0AAW0U9T7</accession>
<sequence>MPRPQVGVTPHSLVTRHSGTSCTSRNTLVPGLHLRWRDRHHDTHPSQHSVSEQVSKGVVSVCWVINKTKIKKLKCLQWRSDGGL</sequence>
<gene>
    <name evidence="2" type="ORF">O3P69_005320</name>
</gene>